<dbReference type="SUPFAM" id="SSF88723">
    <property type="entry name" value="PIN domain-like"/>
    <property type="match status" value="1"/>
</dbReference>
<evidence type="ECO:0000313" key="17">
    <source>
        <dbReference type="Proteomes" id="UP000016930"/>
    </source>
</evidence>
<dbReference type="PANTHER" id="PTHR16171">
    <property type="entry name" value="DNA REPAIR PROTEIN COMPLEMENTING XP-G CELLS-RELATED"/>
    <property type="match status" value="1"/>
</dbReference>
<evidence type="ECO:0000256" key="12">
    <source>
        <dbReference type="SAM" id="Coils"/>
    </source>
</evidence>
<keyword evidence="5" id="KW-0479">Metal-binding</keyword>
<dbReference type="SMART" id="SM00279">
    <property type="entry name" value="HhH2"/>
    <property type="match status" value="1"/>
</dbReference>
<keyword evidence="11" id="KW-0539">Nucleus</keyword>
<evidence type="ECO:0000256" key="11">
    <source>
        <dbReference type="ARBA" id="ARBA00023242"/>
    </source>
</evidence>
<keyword evidence="7" id="KW-0227">DNA damage</keyword>
<dbReference type="HOGENOM" id="CLU_003018_0_0_1"/>
<feature type="region of interest" description="Disordered" evidence="13">
    <location>
        <begin position="468"/>
        <end position="552"/>
    </location>
</feature>
<proteinExistence type="inferred from homology"/>
<evidence type="ECO:0000256" key="4">
    <source>
        <dbReference type="ARBA" id="ARBA00022722"/>
    </source>
</evidence>
<keyword evidence="4" id="KW-0540">Nuclease</keyword>
<dbReference type="GO" id="GO:0003697">
    <property type="term" value="F:single-stranded DNA binding"/>
    <property type="evidence" value="ECO:0007669"/>
    <property type="project" value="InterPro"/>
</dbReference>
<protein>
    <recommendedName>
        <fullName evidence="18">PIN domain-like protein</fullName>
    </recommendedName>
</protein>
<dbReference type="GO" id="GO:0016788">
    <property type="term" value="F:hydrolase activity, acting on ester bonds"/>
    <property type="evidence" value="ECO:0007669"/>
    <property type="project" value="InterPro"/>
</dbReference>
<dbReference type="InterPro" id="IPR001044">
    <property type="entry name" value="XPG/Rad2_eukaryotes"/>
</dbReference>
<feature type="coiled-coil region" evidence="12">
    <location>
        <begin position="784"/>
        <end position="815"/>
    </location>
</feature>
<keyword evidence="12" id="KW-0175">Coiled coil</keyword>
<evidence type="ECO:0000256" key="8">
    <source>
        <dbReference type="ARBA" id="ARBA00022801"/>
    </source>
</evidence>
<feature type="compositionally biased region" description="Basic residues" evidence="13">
    <location>
        <begin position="1132"/>
        <end position="1143"/>
    </location>
</feature>
<dbReference type="SUPFAM" id="SSF47807">
    <property type="entry name" value="5' to 3' exonuclease, C-terminal subdomain"/>
    <property type="match status" value="1"/>
</dbReference>
<dbReference type="PROSITE" id="PS50330">
    <property type="entry name" value="UIM"/>
    <property type="match status" value="1"/>
</dbReference>
<dbReference type="SMART" id="SM00485">
    <property type="entry name" value="XPGN"/>
    <property type="match status" value="1"/>
</dbReference>
<feature type="compositionally biased region" description="Basic and acidic residues" evidence="13">
    <location>
        <begin position="1080"/>
        <end position="1092"/>
    </location>
</feature>
<dbReference type="EMBL" id="KB445804">
    <property type="protein sequence ID" value="EMD34053.1"/>
    <property type="molecule type" value="Genomic_DNA"/>
</dbReference>
<dbReference type="Gene3D" id="1.10.150.20">
    <property type="entry name" value="5' to 3' exonuclease, C-terminal subdomain"/>
    <property type="match status" value="1"/>
</dbReference>
<dbReference type="CDD" id="cd09868">
    <property type="entry name" value="PIN_XPG_RAD2"/>
    <property type="match status" value="2"/>
</dbReference>
<gene>
    <name evidence="16" type="ORF">CERSUDRAFT_107818</name>
</gene>
<name>M2QAS2_CERS8</name>
<dbReference type="SMART" id="SM00484">
    <property type="entry name" value="XPGI"/>
    <property type="match status" value="1"/>
</dbReference>
<dbReference type="GO" id="GO:0006289">
    <property type="term" value="P:nucleotide-excision repair"/>
    <property type="evidence" value="ECO:0007669"/>
    <property type="project" value="InterPro"/>
</dbReference>
<keyword evidence="10" id="KW-0234">DNA repair</keyword>
<evidence type="ECO:0000256" key="7">
    <source>
        <dbReference type="ARBA" id="ARBA00022763"/>
    </source>
</evidence>
<dbReference type="PROSITE" id="PS00842">
    <property type="entry name" value="XPG_2"/>
    <property type="match status" value="1"/>
</dbReference>
<comment type="similarity">
    <text evidence="3">Belongs to the XPG/RAD2 endonuclease family. XPG subfamily.</text>
</comment>
<dbReference type="InterPro" id="IPR029060">
    <property type="entry name" value="PIN-like_dom_sf"/>
</dbReference>
<evidence type="ECO:0000256" key="5">
    <source>
        <dbReference type="ARBA" id="ARBA00022723"/>
    </source>
</evidence>
<dbReference type="Gene3D" id="3.40.50.1010">
    <property type="entry name" value="5'-nuclease"/>
    <property type="match status" value="2"/>
</dbReference>
<sequence length="1202" mass="133189">MGVKSLWSLLDPVGRPVLLETMEGKAMAIDSSIWIYQFQATMRDKEGRGLVNAHVLGFLRRISKLLFYGIKPVFVFDGGAPALKRSTIAERKSKKSGAAASHAKVAERLLAAQMRREALNHAQKSLESSRGKGKGKVPTGPVVLDENTVYLEDIDNSIPKTPSKKKTEEAPKSPPSSKKKSRWHDHDPYKLPEVDMEEAIAKATRSVAPDPRLATEDELRAFIEEMRPEDFDVSSPAFRELPTEVQYEIIGDLRLKSRQTSYKRLQNMLRKAKTPLDFSKEQIKNLKQRNALTQQLLVTTDSIGKANVTIPIRIASERNKEYVLIKNDDGEGGWVLGIRDHGTRAKPIEIDQTSDVEKVEDDSDAEMQEVAIPEAVPYDPDLRAHRRNQALSALAERYSPKKLAPLSTKPRKKPSKPLFDLDEEEKLDADVEEGGLEYDPELSQAIQESLELQEENYLRQALEASRAAYTDPRKHMQTSDGASSSTQTLDLVRSTTPEYLPDASRNNRISDDEDMYTSPTRLETALSIGGAGPSRRPLQVRTSPQNTMSSCPISPIFGVPSLLLPTMTSEPAPVENTVQTTDSEDDMEEIPVSAPTGSLSPDDDLTKQPSPPISEDAEPAVAQPEQLTISDSDEDMEEVLPVQTPTKVAPLRAVRLQTPIPDGTASAPPSTPENTPALPVSLQNQPFSISSQPSSEPSLAHEFDASPETSPPVKPRPSKTTTADVSDAEEDAEPRSSSPFAEPTGEGPSADAVPDDWDAAQEMNPQVEEGEFARFLSQVKGKDIEAVQREIDEEIRALNQQKKAAMRDSEDVTQQMVSQIMVMLRLFGIPYITAPMEAEAQCAELLTLGLVDGIITDDSDVFLFGGQRVLKNMFNQSKTVECYLLPDLDRELGLDRDKLIRLAYLLGSDYTEGLPGVGPVVAMELLTEFPGLDGLHKFKDWWQRVQSGRDSEADNKSKFRRRFKKRFKELYLSSDWPNPAVRDAYYHPTVDHSEEPFKWGLPDLDALREYFNAELGWQQGKVDDLLLPVIRKMGKRGQSSAVNRQGNLNSFFDLPIGGESHAPRKRQAYASKRLQQVVSDFRKEQAKARSRESSASASGQDASPDPDEEEAARPNKKRKTTAGRGRTATRGTARKPTRGRTRKATATPKELAEPNDDDGLANEGSQNLDMPSQPETTAIRRPRPRPVGKAAAARADDDEYVP</sequence>
<feature type="region of interest" description="Disordered" evidence="13">
    <location>
        <begin position="154"/>
        <end position="190"/>
    </location>
</feature>
<dbReference type="InterPro" id="IPR008918">
    <property type="entry name" value="HhH2"/>
</dbReference>
<dbReference type="InterPro" id="IPR019974">
    <property type="entry name" value="XPG_CS"/>
</dbReference>
<feature type="compositionally biased region" description="Polar residues" evidence="13">
    <location>
        <begin position="478"/>
        <end position="497"/>
    </location>
</feature>
<evidence type="ECO:0008006" key="18">
    <source>
        <dbReference type="Google" id="ProtNLM"/>
    </source>
</evidence>
<dbReference type="InterPro" id="IPR006084">
    <property type="entry name" value="XPG/Rad2"/>
</dbReference>
<feature type="compositionally biased region" description="Low complexity" evidence="13">
    <location>
        <begin position="1122"/>
        <end position="1131"/>
    </location>
</feature>
<dbReference type="STRING" id="914234.M2QAS2"/>
<accession>M2QAS2</accession>
<evidence type="ECO:0000256" key="2">
    <source>
        <dbReference type="ARBA" id="ARBA00004123"/>
    </source>
</evidence>
<comment type="cofactor">
    <cofactor evidence="1">
        <name>Mg(2+)</name>
        <dbReference type="ChEBI" id="CHEBI:18420"/>
    </cofactor>
</comment>
<dbReference type="Pfam" id="PF00867">
    <property type="entry name" value="XPG_I"/>
    <property type="match status" value="1"/>
</dbReference>
<feature type="region of interest" description="Disordered" evidence="13">
    <location>
        <begin position="567"/>
        <end position="756"/>
    </location>
</feature>
<keyword evidence="17" id="KW-1185">Reference proteome</keyword>
<dbReference type="PANTHER" id="PTHR16171:SF7">
    <property type="entry name" value="DNA REPAIR PROTEIN RAD2"/>
    <property type="match status" value="1"/>
</dbReference>
<dbReference type="FunFam" id="1.10.150.20:FF:000057">
    <property type="entry name" value="RAD2p Single-stranded DNA endonuclease"/>
    <property type="match status" value="1"/>
</dbReference>
<feature type="region of interest" description="Disordered" evidence="13">
    <location>
        <begin position="1080"/>
        <end position="1202"/>
    </location>
</feature>
<dbReference type="InterPro" id="IPR003903">
    <property type="entry name" value="UIM_dom"/>
</dbReference>
<evidence type="ECO:0000259" key="15">
    <source>
        <dbReference type="SMART" id="SM00485"/>
    </source>
</evidence>
<dbReference type="GO" id="GO:0004520">
    <property type="term" value="F:DNA endonuclease activity"/>
    <property type="evidence" value="ECO:0007669"/>
    <property type="project" value="TreeGrafter"/>
</dbReference>
<dbReference type="GO" id="GO:0046872">
    <property type="term" value="F:metal ion binding"/>
    <property type="evidence" value="ECO:0007669"/>
    <property type="project" value="UniProtKB-KW"/>
</dbReference>
<comment type="subcellular location">
    <subcellularLocation>
        <location evidence="2">Nucleus</location>
    </subcellularLocation>
</comment>
<evidence type="ECO:0000256" key="9">
    <source>
        <dbReference type="ARBA" id="ARBA00022842"/>
    </source>
</evidence>
<dbReference type="Pfam" id="PF00752">
    <property type="entry name" value="XPG_N"/>
    <property type="match status" value="1"/>
</dbReference>
<evidence type="ECO:0000259" key="14">
    <source>
        <dbReference type="SMART" id="SM00484"/>
    </source>
</evidence>
<dbReference type="CDD" id="cd09904">
    <property type="entry name" value="H3TH_XPG"/>
    <property type="match status" value="1"/>
</dbReference>
<feature type="region of interest" description="Disordered" evidence="13">
    <location>
        <begin position="401"/>
        <end position="425"/>
    </location>
</feature>
<evidence type="ECO:0000313" key="16">
    <source>
        <dbReference type="EMBL" id="EMD34053.1"/>
    </source>
</evidence>
<keyword evidence="6" id="KW-0255">Endonuclease</keyword>
<feature type="compositionally biased region" description="Polar residues" evidence="13">
    <location>
        <begin position="1163"/>
        <end position="1176"/>
    </location>
</feature>
<dbReference type="OrthoDB" id="31113at2759"/>
<feature type="domain" description="XPG-I" evidence="14">
    <location>
        <begin position="825"/>
        <end position="894"/>
    </location>
</feature>
<keyword evidence="8" id="KW-0378">Hydrolase</keyword>
<feature type="domain" description="XPG N-terminal" evidence="15">
    <location>
        <begin position="1"/>
        <end position="98"/>
    </location>
</feature>
<feature type="compositionally biased region" description="Polar residues" evidence="13">
    <location>
        <begin position="540"/>
        <end position="552"/>
    </location>
</feature>
<feature type="compositionally biased region" description="Low complexity" evidence="13">
    <location>
        <begin position="683"/>
        <end position="698"/>
    </location>
</feature>
<evidence type="ECO:0000256" key="3">
    <source>
        <dbReference type="ARBA" id="ARBA00005283"/>
    </source>
</evidence>
<evidence type="ECO:0000256" key="10">
    <source>
        <dbReference type="ARBA" id="ARBA00023204"/>
    </source>
</evidence>
<dbReference type="Proteomes" id="UP000016930">
    <property type="component" value="Unassembled WGS sequence"/>
</dbReference>
<dbReference type="PRINTS" id="PR00853">
    <property type="entry name" value="XPGRADSUPER"/>
</dbReference>
<organism evidence="16 17">
    <name type="scientific">Ceriporiopsis subvermispora (strain B)</name>
    <name type="common">White-rot fungus</name>
    <name type="synonym">Gelatoporia subvermispora</name>
    <dbReference type="NCBI Taxonomy" id="914234"/>
    <lineage>
        <taxon>Eukaryota</taxon>
        <taxon>Fungi</taxon>
        <taxon>Dikarya</taxon>
        <taxon>Basidiomycota</taxon>
        <taxon>Agaricomycotina</taxon>
        <taxon>Agaricomycetes</taxon>
        <taxon>Polyporales</taxon>
        <taxon>Gelatoporiaceae</taxon>
        <taxon>Gelatoporia</taxon>
    </lineage>
</organism>
<dbReference type="InterPro" id="IPR006086">
    <property type="entry name" value="XPG-I_dom"/>
</dbReference>
<evidence type="ECO:0000256" key="1">
    <source>
        <dbReference type="ARBA" id="ARBA00001946"/>
    </source>
</evidence>
<dbReference type="AlphaFoldDB" id="M2QAS2"/>
<reference evidence="16 17" key="1">
    <citation type="journal article" date="2012" name="Proc. Natl. Acad. Sci. U.S.A.">
        <title>Comparative genomics of Ceriporiopsis subvermispora and Phanerochaete chrysosporium provide insight into selective ligninolysis.</title>
        <authorList>
            <person name="Fernandez-Fueyo E."/>
            <person name="Ruiz-Duenas F.J."/>
            <person name="Ferreira P."/>
            <person name="Floudas D."/>
            <person name="Hibbett D.S."/>
            <person name="Canessa P."/>
            <person name="Larrondo L.F."/>
            <person name="James T.Y."/>
            <person name="Seelenfreund D."/>
            <person name="Lobos S."/>
            <person name="Polanco R."/>
            <person name="Tello M."/>
            <person name="Honda Y."/>
            <person name="Watanabe T."/>
            <person name="Watanabe T."/>
            <person name="Ryu J.S."/>
            <person name="Kubicek C.P."/>
            <person name="Schmoll M."/>
            <person name="Gaskell J."/>
            <person name="Hammel K.E."/>
            <person name="St John F.J."/>
            <person name="Vanden Wymelenberg A."/>
            <person name="Sabat G."/>
            <person name="Splinter BonDurant S."/>
            <person name="Syed K."/>
            <person name="Yadav J.S."/>
            <person name="Doddapaneni H."/>
            <person name="Subramanian V."/>
            <person name="Lavin J.L."/>
            <person name="Oguiza J.A."/>
            <person name="Perez G."/>
            <person name="Pisabarro A.G."/>
            <person name="Ramirez L."/>
            <person name="Santoyo F."/>
            <person name="Master E."/>
            <person name="Coutinho P.M."/>
            <person name="Henrissat B."/>
            <person name="Lombard V."/>
            <person name="Magnuson J.K."/>
            <person name="Kuees U."/>
            <person name="Hori C."/>
            <person name="Igarashi K."/>
            <person name="Samejima M."/>
            <person name="Held B.W."/>
            <person name="Barry K.W."/>
            <person name="LaButti K.M."/>
            <person name="Lapidus A."/>
            <person name="Lindquist E.A."/>
            <person name="Lucas S.M."/>
            <person name="Riley R."/>
            <person name="Salamov A.A."/>
            <person name="Hoffmeister D."/>
            <person name="Schwenk D."/>
            <person name="Hadar Y."/>
            <person name="Yarden O."/>
            <person name="de Vries R.P."/>
            <person name="Wiebenga A."/>
            <person name="Stenlid J."/>
            <person name="Eastwood D."/>
            <person name="Grigoriev I.V."/>
            <person name="Berka R.M."/>
            <person name="Blanchette R.A."/>
            <person name="Kersten P."/>
            <person name="Martinez A.T."/>
            <person name="Vicuna R."/>
            <person name="Cullen D."/>
        </authorList>
    </citation>
    <scope>NUCLEOTIDE SEQUENCE [LARGE SCALE GENOMIC DNA]</scope>
    <source>
        <strain evidence="16 17">B</strain>
    </source>
</reference>
<evidence type="ECO:0000256" key="13">
    <source>
        <dbReference type="SAM" id="MobiDB-lite"/>
    </source>
</evidence>
<evidence type="ECO:0000256" key="6">
    <source>
        <dbReference type="ARBA" id="ARBA00022759"/>
    </source>
</evidence>
<keyword evidence="9" id="KW-0460">Magnesium</keyword>
<feature type="region of interest" description="Disordered" evidence="13">
    <location>
        <begin position="120"/>
        <end position="141"/>
    </location>
</feature>
<dbReference type="PROSITE" id="PS00841">
    <property type="entry name" value="XPG_1"/>
    <property type="match status" value="1"/>
</dbReference>
<dbReference type="GO" id="GO:0005634">
    <property type="term" value="C:nucleus"/>
    <property type="evidence" value="ECO:0007669"/>
    <property type="project" value="UniProtKB-SubCell"/>
</dbReference>
<dbReference type="InterPro" id="IPR036279">
    <property type="entry name" value="5-3_exonuclease_C_sf"/>
</dbReference>
<dbReference type="InterPro" id="IPR006085">
    <property type="entry name" value="XPG_DNA_repair_N"/>
</dbReference>
<dbReference type="PRINTS" id="PR00066">
    <property type="entry name" value="XRODRMPGMNTG"/>
</dbReference>